<dbReference type="OrthoDB" id="1898685at2"/>
<evidence type="ECO:0000313" key="1">
    <source>
        <dbReference type="EMBL" id="EIT87064.1"/>
    </source>
</evidence>
<name>I8AMY2_9BACL</name>
<proteinExistence type="predicted"/>
<sequence>MCRGKQKEKTIQKLKRIKKIKKGKHVPFSLANSPRKFDGRTNKHLYKTNIHNLIFVDSFFKNIKYTASNITACNFRNSKINGVDFINTNLKKSKFINVYFENVLFYGANIKDTDFSNATFKNVYFINTNTDQAKNLIIDQPGVYILKGSPSLKIDDTLLQSIEKLIEIPKIKKHYVLTTKNSNGKKINYWILYLLLMYFSEKELRNAFQKMYEKNKKTSNKTMFTYFSYLEFLSKYYRKDGIL</sequence>
<dbReference type="PATRIC" id="fig|1196324.3.peg.477"/>
<evidence type="ECO:0000313" key="2">
    <source>
        <dbReference type="Proteomes" id="UP000004080"/>
    </source>
</evidence>
<dbReference type="Pfam" id="PF00805">
    <property type="entry name" value="Pentapeptide"/>
    <property type="match status" value="1"/>
</dbReference>
<organism evidence="1 2">
    <name type="scientific">Fictibacillus macauensis ZFHKF-1</name>
    <dbReference type="NCBI Taxonomy" id="1196324"/>
    <lineage>
        <taxon>Bacteria</taxon>
        <taxon>Bacillati</taxon>
        <taxon>Bacillota</taxon>
        <taxon>Bacilli</taxon>
        <taxon>Bacillales</taxon>
        <taxon>Fictibacillaceae</taxon>
        <taxon>Fictibacillus</taxon>
    </lineage>
</organism>
<dbReference type="AlphaFoldDB" id="I8AMY2"/>
<reference evidence="1 2" key="1">
    <citation type="journal article" date="2012" name="J. Bacteriol.">
        <title>Genome of Bacillus macauensis ZFHKF-1, a Long-Chain-Forming Bacterium.</title>
        <authorList>
            <person name="Cai L."/>
            <person name="Zhang T."/>
        </authorList>
    </citation>
    <scope>NUCLEOTIDE SEQUENCE [LARGE SCALE GENOMIC DNA]</scope>
    <source>
        <strain evidence="1 2">ZFHKF-1</strain>
    </source>
</reference>
<keyword evidence="2" id="KW-1185">Reference proteome</keyword>
<dbReference type="InterPro" id="IPR001646">
    <property type="entry name" value="5peptide_repeat"/>
</dbReference>
<dbReference type="Proteomes" id="UP000004080">
    <property type="component" value="Unassembled WGS sequence"/>
</dbReference>
<dbReference type="eggNOG" id="COG1357">
    <property type="taxonomic scope" value="Bacteria"/>
</dbReference>
<gene>
    <name evidence="1" type="ORF">A374_02384</name>
</gene>
<dbReference type="Gene3D" id="2.160.20.80">
    <property type="entry name" value="E3 ubiquitin-protein ligase SopA"/>
    <property type="match status" value="1"/>
</dbReference>
<comment type="caution">
    <text evidence="1">The sequence shown here is derived from an EMBL/GenBank/DDBJ whole genome shotgun (WGS) entry which is preliminary data.</text>
</comment>
<dbReference type="EMBL" id="AKKV01000019">
    <property type="protein sequence ID" value="EIT87064.1"/>
    <property type="molecule type" value="Genomic_DNA"/>
</dbReference>
<dbReference type="STRING" id="1196324.A374_02384"/>
<dbReference type="SUPFAM" id="SSF141571">
    <property type="entry name" value="Pentapeptide repeat-like"/>
    <property type="match status" value="1"/>
</dbReference>
<dbReference type="RefSeq" id="WP_007200576.1">
    <property type="nucleotide sequence ID" value="NZ_AKKV01000019.1"/>
</dbReference>
<accession>I8AMY2</accession>
<evidence type="ECO:0008006" key="3">
    <source>
        <dbReference type="Google" id="ProtNLM"/>
    </source>
</evidence>
<protein>
    <recommendedName>
        <fullName evidence="3">Pentapeptide repeat-containing protein</fullName>
    </recommendedName>
</protein>